<organism evidence="2 3">
    <name type="scientific">Cymbomonas tetramitiformis</name>
    <dbReference type="NCBI Taxonomy" id="36881"/>
    <lineage>
        <taxon>Eukaryota</taxon>
        <taxon>Viridiplantae</taxon>
        <taxon>Chlorophyta</taxon>
        <taxon>Pyramimonadophyceae</taxon>
        <taxon>Pyramimonadales</taxon>
        <taxon>Pyramimonadaceae</taxon>
        <taxon>Cymbomonas</taxon>
    </lineage>
</organism>
<accession>A0AAE0G220</accession>
<evidence type="ECO:0000256" key="1">
    <source>
        <dbReference type="SAM" id="MobiDB-lite"/>
    </source>
</evidence>
<protein>
    <submittedName>
        <fullName evidence="2">Uncharacterized protein</fullName>
    </submittedName>
</protein>
<feature type="region of interest" description="Disordered" evidence="1">
    <location>
        <begin position="980"/>
        <end position="1007"/>
    </location>
</feature>
<dbReference type="EMBL" id="LGRX02010545">
    <property type="protein sequence ID" value="KAK3270164.1"/>
    <property type="molecule type" value="Genomic_DNA"/>
</dbReference>
<feature type="region of interest" description="Disordered" evidence="1">
    <location>
        <begin position="594"/>
        <end position="618"/>
    </location>
</feature>
<feature type="compositionally biased region" description="Low complexity" evidence="1">
    <location>
        <begin position="988"/>
        <end position="1007"/>
    </location>
</feature>
<dbReference type="PANTHER" id="PTHR14312">
    <property type="entry name" value="CREB/ATF BZIP TRANSCRIPTION FACTOR"/>
    <property type="match status" value="1"/>
</dbReference>
<gene>
    <name evidence="2" type="ORF">CYMTET_21427</name>
</gene>
<feature type="region of interest" description="Disordered" evidence="1">
    <location>
        <begin position="301"/>
        <end position="320"/>
    </location>
</feature>
<feature type="region of interest" description="Disordered" evidence="1">
    <location>
        <begin position="488"/>
        <end position="519"/>
    </location>
</feature>
<dbReference type="GO" id="GO:0005634">
    <property type="term" value="C:nucleus"/>
    <property type="evidence" value="ECO:0007669"/>
    <property type="project" value="TreeGrafter"/>
</dbReference>
<dbReference type="Proteomes" id="UP001190700">
    <property type="component" value="Unassembled WGS sequence"/>
</dbReference>
<evidence type="ECO:0000313" key="3">
    <source>
        <dbReference type="Proteomes" id="UP001190700"/>
    </source>
</evidence>
<reference evidence="2 3" key="1">
    <citation type="journal article" date="2015" name="Genome Biol. Evol.">
        <title>Comparative Genomics of a Bacterivorous Green Alga Reveals Evolutionary Causalities and Consequences of Phago-Mixotrophic Mode of Nutrition.</title>
        <authorList>
            <person name="Burns J.A."/>
            <person name="Paasch A."/>
            <person name="Narechania A."/>
            <person name="Kim E."/>
        </authorList>
    </citation>
    <scope>NUCLEOTIDE SEQUENCE [LARGE SCALE GENOMIC DNA]</scope>
    <source>
        <strain evidence="2 3">PLY_AMNH</strain>
    </source>
</reference>
<dbReference type="PANTHER" id="PTHR14312:SF1">
    <property type="entry name" value="BASIC-LEUCINE ZIPPER TRANSCRIPTION FACTOR A"/>
    <property type="match status" value="1"/>
</dbReference>
<feature type="compositionally biased region" description="Low complexity" evidence="1">
    <location>
        <begin position="604"/>
        <end position="617"/>
    </location>
</feature>
<keyword evidence="3" id="KW-1185">Reference proteome</keyword>
<evidence type="ECO:0000313" key="2">
    <source>
        <dbReference type="EMBL" id="KAK3270164.1"/>
    </source>
</evidence>
<dbReference type="GO" id="GO:0043565">
    <property type="term" value="F:sequence-specific DNA binding"/>
    <property type="evidence" value="ECO:0007669"/>
    <property type="project" value="TreeGrafter"/>
</dbReference>
<dbReference type="GO" id="GO:0010468">
    <property type="term" value="P:regulation of gene expression"/>
    <property type="evidence" value="ECO:0007669"/>
    <property type="project" value="TreeGrafter"/>
</dbReference>
<proteinExistence type="predicted"/>
<dbReference type="AlphaFoldDB" id="A0AAE0G220"/>
<sequence>MATKKYLQEQSKLVDDIYKARLHRQWAKGIREDVLGDKKHHFRGTDDACGNLGVTRILLRPRTLLPRLSLTSWTSTKRCTQFTMSSCFVRTLVSLTTPHSPARRWVEASARASPKDGKRALLEVTKRFMPPGHRPLRHHEELLSIHFPASADPVPLVAQFDECLKAIAASGAGPLDDQHAKRQLLSALDPDFYKEVVTPLRLDTELDKFSIEEIYAHVCEVWWCAQPEGPTIAKHTPSLPLTAAYTSGDIPDTDLLSEFDRVLREAFELLDVLRDSARDPVPDPPPPRHVAHARGRRAGVSFPPSKWRDAHNRKPNGIFHGRNSFRNRGYRFAEKPLPKGGNWSQSFYNKRNSASNISFHSLSSAFIQECPMCPGHFHDTARCPAVDGVCGGDAAATAQELDEVVSAFQTAFDDGDDAAFAELCRLHDPPHVRSDPDPFTYPEHAALGLRAQYAGLASQVPADSGVSARLAEARSVLSGLREATAAARAAAADPPDGPSFGTVSVPQVVTSPPPANPTAAVLHSATATSVSAPPQDSALAPLAAADPANFHSPFAESFADRFTLRVEQDPGLHFDSFSVPPPPAIWGPPLSVVGSDTDSDCEPEPVTVTDPPAAPAANRIGVPPAPRFARLAAGLLSVLTVLSCATTAHGSVVQQSVPTMLTAVHPVWVSANTYTIPPELSPPALPPDPPAYLPNPIPIPDPSTFPPDCCSGYYLWTSGFWSSGFWTTGIWYWTTGFWIWFWTSGFGFWRWTDIFDNPDYSVNNTSELCTALRTEFHSAGLELASFDLDDPLARVVTKVNGLLFDVLALVIEKHSNAYVWLTGTDASSDRDGRRALVDIIKGCVPVALRESHQEEHAALRYPADTDPQPILAREQRLVRDNKATDWTPTEETRKLSLYNRLDPVFYTAVKVRYPLAADLAHVSLASLRSLVVEIYQAWAQTGAGKAVSGKSGISAQLSSTEYGALLNKINELQDLLRQQRGTDALPAQQQRQQPQRQQRQQQQRGGG</sequence>
<comment type="caution">
    <text evidence="2">The sequence shown here is derived from an EMBL/GenBank/DDBJ whole genome shotgun (WGS) entry which is preliminary data.</text>
</comment>
<name>A0AAE0G220_9CHLO</name>